<dbReference type="OrthoDB" id="1906856at2"/>
<dbReference type="EMBL" id="LN879430">
    <property type="protein sequence ID" value="CUH92096.1"/>
    <property type="molecule type" value="Genomic_DNA"/>
</dbReference>
<feature type="transmembrane region" description="Helical" evidence="1">
    <location>
        <begin position="6"/>
        <end position="33"/>
    </location>
</feature>
<feature type="transmembrane region" description="Helical" evidence="1">
    <location>
        <begin position="45"/>
        <end position="70"/>
    </location>
</feature>
<accession>A0A0K8J384</accession>
<feature type="transmembrane region" description="Helical" evidence="1">
    <location>
        <begin position="76"/>
        <end position="94"/>
    </location>
</feature>
<proteinExistence type="predicted"/>
<reference evidence="3" key="1">
    <citation type="submission" date="2015-09" db="EMBL/GenBank/DDBJ databases">
        <authorList>
            <person name="Wibberg D."/>
        </authorList>
    </citation>
    <scope>NUCLEOTIDE SEQUENCE [LARGE SCALE GENOMIC DNA]</scope>
    <source>
        <strain evidence="3">SD1D</strain>
    </source>
</reference>
<gene>
    <name evidence="2" type="ORF">SD1D_0544</name>
</gene>
<name>A0A0K8J384_9FIRM</name>
<feature type="transmembrane region" description="Helical" evidence="1">
    <location>
        <begin position="132"/>
        <end position="155"/>
    </location>
</feature>
<dbReference type="AlphaFoldDB" id="A0A0K8J384"/>
<keyword evidence="1" id="KW-0472">Membrane</keyword>
<dbReference type="KEGG" id="hsd:SD1D_0544"/>
<protein>
    <submittedName>
        <fullName evidence="2">Putative membrane protein</fullName>
    </submittedName>
</protein>
<keyword evidence="3" id="KW-1185">Reference proteome</keyword>
<evidence type="ECO:0000256" key="1">
    <source>
        <dbReference type="SAM" id="Phobius"/>
    </source>
</evidence>
<evidence type="ECO:0000313" key="2">
    <source>
        <dbReference type="EMBL" id="CUH92096.1"/>
    </source>
</evidence>
<dbReference type="Proteomes" id="UP000196053">
    <property type="component" value="Chromosome I"/>
</dbReference>
<dbReference type="RefSeq" id="WP_058257496.1">
    <property type="nucleotide sequence ID" value="NZ_DUPS01000057.1"/>
</dbReference>
<evidence type="ECO:0000313" key="3">
    <source>
        <dbReference type="Proteomes" id="UP000196053"/>
    </source>
</evidence>
<sequence>MKKINLVYQIGLGGILTSITVILQSAPVFLPIIGLILSPFSTLPVALAALINVYLGLGVFTSSLFILLIVSIQEGAIFLFATGILGIVLGSLLFRKGILITILASSLTLSIGMILLTLIVAIPGFVYMVTCFAFIFIIIIYLMFSLAYVSIWTICFRRLANYLFKINIFGKFYN</sequence>
<keyword evidence="1" id="KW-1133">Transmembrane helix</keyword>
<feature type="transmembrane region" description="Helical" evidence="1">
    <location>
        <begin position="106"/>
        <end position="126"/>
    </location>
</feature>
<keyword evidence="1" id="KW-0812">Transmembrane</keyword>
<organism evidence="2 3">
    <name type="scientific">Herbinix luporum</name>
    <dbReference type="NCBI Taxonomy" id="1679721"/>
    <lineage>
        <taxon>Bacteria</taxon>
        <taxon>Bacillati</taxon>
        <taxon>Bacillota</taxon>
        <taxon>Clostridia</taxon>
        <taxon>Lachnospirales</taxon>
        <taxon>Lachnospiraceae</taxon>
        <taxon>Herbinix</taxon>
    </lineage>
</organism>